<feature type="active site" evidence="9">
    <location>
        <position position="119"/>
    </location>
</feature>
<dbReference type="PANTHER" id="PTHR34069:SF2">
    <property type="entry name" value="BETA-KETOACYL-[ACYL-CARRIER-PROTEIN] SYNTHASE III"/>
    <property type="match status" value="1"/>
</dbReference>
<gene>
    <name evidence="9" type="primary">fabH</name>
    <name evidence="12" type="ORF">JOF36_005629</name>
</gene>
<comment type="catalytic activity">
    <reaction evidence="9">
        <text>malonyl-[ACP] + acetyl-CoA + H(+) = 3-oxobutanoyl-[ACP] + CO2 + CoA</text>
        <dbReference type="Rhea" id="RHEA:12080"/>
        <dbReference type="Rhea" id="RHEA-COMP:9623"/>
        <dbReference type="Rhea" id="RHEA-COMP:9625"/>
        <dbReference type="ChEBI" id="CHEBI:15378"/>
        <dbReference type="ChEBI" id="CHEBI:16526"/>
        <dbReference type="ChEBI" id="CHEBI:57287"/>
        <dbReference type="ChEBI" id="CHEBI:57288"/>
        <dbReference type="ChEBI" id="CHEBI:78449"/>
        <dbReference type="ChEBI" id="CHEBI:78450"/>
        <dbReference type="EC" id="2.3.1.180"/>
    </reaction>
</comment>
<evidence type="ECO:0000256" key="9">
    <source>
        <dbReference type="HAMAP-Rule" id="MF_01815"/>
    </source>
</evidence>
<keyword evidence="6 9" id="KW-0443">Lipid metabolism</keyword>
<feature type="active site" evidence="9">
    <location>
        <position position="282"/>
    </location>
</feature>
<evidence type="ECO:0000256" key="3">
    <source>
        <dbReference type="ARBA" id="ARBA00022516"/>
    </source>
</evidence>
<organism evidence="12 13">
    <name type="scientific">Pseudonocardia parietis</name>
    <dbReference type="NCBI Taxonomy" id="570936"/>
    <lineage>
        <taxon>Bacteria</taxon>
        <taxon>Bacillati</taxon>
        <taxon>Actinomycetota</taxon>
        <taxon>Actinomycetes</taxon>
        <taxon>Pseudonocardiales</taxon>
        <taxon>Pseudonocardiaceae</taxon>
        <taxon>Pseudonocardia</taxon>
    </lineage>
</organism>
<dbReference type="Pfam" id="PF08541">
    <property type="entry name" value="ACP_syn_III_C"/>
    <property type="match status" value="1"/>
</dbReference>
<sequence length="326" mass="33762">MHLPEAAAGARILGIGSVQPEQIVTNADLEKRVATDDAWIRSRVGIAERRIADAETSLPDMAIEAGKAALKDAGFDPAELDAVLVATCTMPNPIPNAAAQVATRLGAGGVAAFDLNAACAGFCYALGVAADMIRAGSARHVLVIGAEKLSDWIDWDDRSTCIIFADAAGAALVGPATVDAEVGVGPVSWGSDGDNFTLIRVLPETTNKLHQEGQAVFRWATTAVAPIALDAIARAGLTPADVDVLIPHQANLRIVEAIAKKLRRHGAREDMVVADDIVHSGNTSSASIPMALDHMRAAGRVRSGDVVLLVGFGAGLSYAGQVVVCP</sequence>
<evidence type="ECO:0000256" key="6">
    <source>
        <dbReference type="ARBA" id="ARBA00023098"/>
    </source>
</evidence>
<feature type="domain" description="Beta-ketoacyl-[acyl-carrier-protein] synthase III N-terminal" evidence="11">
    <location>
        <begin position="113"/>
        <end position="193"/>
    </location>
</feature>
<keyword evidence="7 9" id="KW-0275">Fatty acid biosynthesis</keyword>
<dbReference type="Pfam" id="PF08545">
    <property type="entry name" value="ACP_syn_III"/>
    <property type="match status" value="1"/>
</dbReference>
<dbReference type="InterPro" id="IPR004655">
    <property type="entry name" value="FabH"/>
</dbReference>
<dbReference type="Gene3D" id="3.40.47.10">
    <property type="match status" value="1"/>
</dbReference>
<keyword evidence="13" id="KW-1185">Reference proteome</keyword>
<dbReference type="Proteomes" id="UP001519295">
    <property type="component" value="Unassembled WGS sequence"/>
</dbReference>
<evidence type="ECO:0000259" key="10">
    <source>
        <dbReference type="Pfam" id="PF08541"/>
    </source>
</evidence>
<comment type="function">
    <text evidence="9">Catalyzes the condensation reaction of fatty acid synthesis by the addition to an acyl acceptor of two carbons from malonyl-ACP. Catalyzes the first condensation reaction which initiates fatty acid synthesis and may therefore play a role in governing the total rate of fatty acid production. Possesses both acetoacetyl-ACP synthase and acetyl transacylase activities. Its substrate specificity determines the biosynthesis of branched-chain and/or straight-chain of fatty acids.</text>
</comment>
<keyword evidence="4 9" id="KW-0808">Transferase</keyword>
<evidence type="ECO:0000256" key="8">
    <source>
        <dbReference type="ARBA" id="ARBA00023315"/>
    </source>
</evidence>
<evidence type="ECO:0000313" key="12">
    <source>
        <dbReference type="EMBL" id="MBP2369933.1"/>
    </source>
</evidence>
<comment type="caution">
    <text evidence="12">The sequence shown here is derived from an EMBL/GenBank/DDBJ whole genome shotgun (WGS) entry which is preliminary data.</text>
</comment>
<dbReference type="PANTHER" id="PTHR34069">
    <property type="entry name" value="3-OXOACYL-[ACYL-CARRIER-PROTEIN] SYNTHASE 3"/>
    <property type="match status" value="1"/>
</dbReference>
<evidence type="ECO:0000256" key="7">
    <source>
        <dbReference type="ARBA" id="ARBA00023160"/>
    </source>
</evidence>
<keyword evidence="3 9" id="KW-0444">Lipid biosynthesis</keyword>
<dbReference type="InterPro" id="IPR013751">
    <property type="entry name" value="ACP_syn_III_N"/>
</dbReference>
<comment type="domain">
    <text evidence="9">The last Arg residue of the ACP-binding site is essential for the weak association between ACP/AcpP and FabH.</text>
</comment>
<evidence type="ECO:0000256" key="1">
    <source>
        <dbReference type="ARBA" id="ARBA00008642"/>
    </source>
</evidence>
<feature type="domain" description="Beta-ketoacyl-[acyl-carrier-protein] synthase III C-terminal" evidence="10">
    <location>
        <begin position="233"/>
        <end position="323"/>
    </location>
</feature>
<keyword evidence="9" id="KW-0511">Multifunctional enzyme</keyword>
<feature type="region of interest" description="ACP-binding" evidence="9">
    <location>
        <begin position="249"/>
        <end position="253"/>
    </location>
</feature>
<dbReference type="GO" id="GO:0033818">
    <property type="term" value="F:beta-ketoacyl-acyl-carrier-protein synthase III activity"/>
    <property type="evidence" value="ECO:0007669"/>
    <property type="project" value="UniProtKB-EC"/>
</dbReference>
<protein>
    <recommendedName>
        <fullName evidence="9">Beta-ketoacyl-[acyl-carrier-protein] synthase III</fullName>
        <shortName evidence="9">Beta-ketoacyl-ACP synthase III</shortName>
        <shortName evidence="9">KAS III</shortName>
        <ecNumber evidence="9">2.3.1.180</ecNumber>
    </recommendedName>
    <alternativeName>
        <fullName evidence="9">3-oxoacyl-[acyl-carrier-protein] synthase 3</fullName>
    </alternativeName>
    <alternativeName>
        <fullName evidence="9">3-oxoacyl-[acyl-carrier-protein] synthase III</fullName>
    </alternativeName>
</protein>
<dbReference type="HAMAP" id="MF_01815">
    <property type="entry name" value="FabH"/>
    <property type="match status" value="1"/>
</dbReference>
<comment type="subcellular location">
    <subcellularLocation>
        <location evidence="9">Cytoplasm</location>
    </subcellularLocation>
</comment>
<dbReference type="RefSeq" id="WP_210032677.1">
    <property type="nucleotide sequence ID" value="NZ_JAGINU010000001.1"/>
</dbReference>
<evidence type="ECO:0000256" key="4">
    <source>
        <dbReference type="ARBA" id="ARBA00022679"/>
    </source>
</evidence>
<dbReference type="InterPro" id="IPR013747">
    <property type="entry name" value="ACP_syn_III_C"/>
</dbReference>
<keyword evidence="8 9" id="KW-0012">Acyltransferase</keyword>
<evidence type="ECO:0000313" key="13">
    <source>
        <dbReference type="Proteomes" id="UP001519295"/>
    </source>
</evidence>
<proteinExistence type="inferred from homology"/>
<name>A0ABS4W1E5_9PSEU</name>
<keyword evidence="5 9" id="KW-0276">Fatty acid metabolism</keyword>
<reference evidence="12 13" key="1">
    <citation type="submission" date="2021-03" db="EMBL/GenBank/DDBJ databases">
        <title>Sequencing the genomes of 1000 actinobacteria strains.</title>
        <authorList>
            <person name="Klenk H.-P."/>
        </authorList>
    </citation>
    <scope>NUCLEOTIDE SEQUENCE [LARGE SCALE GENOMIC DNA]</scope>
    <source>
        <strain evidence="12 13">DSM 45256</strain>
    </source>
</reference>
<comment type="pathway">
    <text evidence="9">Lipid metabolism; fatty acid biosynthesis.</text>
</comment>
<dbReference type="NCBIfam" id="NF006829">
    <property type="entry name" value="PRK09352.1"/>
    <property type="match status" value="1"/>
</dbReference>
<dbReference type="NCBIfam" id="TIGR00747">
    <property type="entry name" value="fabH"/>
    <property type="match status" value="1"/>
</dbReference>
<comment type="subunit">
    <text evidence="9">Homodimer.</text>
</comment>
<evidence type="ECO:0000256" key="2">
    <source>
        <dbReference type="ARBA" id="ARBA00022490"/>
    </source>
</evidence>
<feature type="active site" evidence="9">
    <location>
        <position position="248"/>
    </location>
</feature>
<dbReference type="CDD" id="cd00830">
    <property type="entry name" value="KAS_III"/>
    <property type="match status" value="1"/>
</dbReference>
<dbReference type="EC" id="2.3.1.180" evidence="9"/>
<dbReference type="InterPro" id="IPR016039">
    <property type="entry name" value="Thiolase-like"/>
</dbReference>
<dbReference type="EMBL" id="JAGINU010000001">
    <property type="protein sequence ID" value="MBP2369933.1"/>
    <property type="molecule type" value="Genomic_DNA"/>
</dbReference>
<comment type="similarity">
    <text evidence="1 9">Belongs to the thiolase-like superfamily. FabH family.</text>
</comment>
<keyword evidence="2 9" id="KW-0963">Cytoplasm</keyword>
<evidence type="ECO:0000259" key="11">
    <source>
        <dbReference type="Pfam" id="PF08545"/>
    </source>
</evidence>
<dbReference type="SUPFAM" id="SSF53901">
    <property type="entry name" value="Thiolase-like"/>
    <property type="match status" value="1"/>
</dbReference>
<accession>A0ABS4W1E5</accession>
<evidence type="ECO:0000256" key="5">
    <source>
        <dbReference type="ARBA" id="ARBA00022832"/>
    </source>
</evidence>